<comment type="subcellular location">
    <subcellularLocation>
        <location evidence="1">Cell membrane</location>
        <topology evidence="1">Multi-pass membrane protein</topology>
    </subcellularLocation>
</comment>
<keyword evidence="5 7" id="KW-1133">Transmembrane helix</keyword>
<organism evidence="9 10">
    <name type="scientific">Chromatium okenii</name>
    <dbReference type="NCBI Taxonomy" id="61644"/>
    <lineage>
        <taxon>Bacteria</taxon>
        <taxon>Pseudomonadati</taxon>
        <taxon>Pseudomonadota</taxon>
        <taxon>Gammaproteobacteria</taxon>
        <taxon>Chromatiales</taxon>
        <taxon>Chromatiaceae</taxon>
        <taxon>Chromatium</taxon>
    </lineage>
</organism>
<reference evidence="9 10" key="1">
    <citation type="submission" date="2018-01" db="EMBL/GenBank/DDBJ databases">
        <title>The complete genome sequence of Chromatium okenii LaCa, a purple sulfur bacterium with a turbulent life.</title>
        <authorList>
            <person name="Luedin S.M."/>
            <person name="Liechti N."/>
            <person name="Storelli N."/>
            <person name="Danza F."/>
            <person name="Wittwer M."/>
            <person name="Pothier J.F."/>
            <person name="Tonolla M.A."/>
        </authorList>
    </citation>
    <scope>NUCLEOTIDE SEQUENCE [LARGE SCALE GENOMIC DNA]</scope>
    <source>
        <strain evidence="9 10">LaCa</strain>
    </source>
</reference>
<evidence type="ECO:0000313" key="10">
    <source>
        <dbReference type="Proteomes" id="UP000239936"/>
    </source>
</evidence>
<comment type="similarity">
    <text evidence="2">Belongs to the ABC-4 integral membrane protein family. LolC/E subfamily.</text>
</comment>
<keyword evidence="10" id="KW-1185">Reference proteome</keyword>
<dbReference type="GO" id="GO:0044874">
    <property type="term" value="P:lipoprotein localization to outer membrane"/>
    <property type="evidence" value="ECO:0007669"/>
    <property type="project" value="TreeGrafter"/>
</dbReference>
<keyword evidence="6 7" id="KW-0472">Membrane</keyword>
<keyword evidence="3" id="KW-1003">Cell membrane</keyword>
<sequence length="405" mass="43847">MPATSEIIRLAVRDFAHEQRLSWCYVLALTAVLAPLLILFGLKFGLVDTLARRLVESPSNREVIAVGSHRYDAAWFKRIAARPDVAFVIPNTRRIAASLSQLQNPASGAVLRAVQMVPTALHDPLLETTLTPPTGLNEIVLSASAAQRLGVTAGERLLARIDRNYSGRDEGVVWELTVSGVLQPEMLTEEAALVALDFLVATEDYRDGVAVPALGWAGAPAPTGERQFARFRLYAASINDVARLEADLTAEDIDVRSQLAEIAAMQALDRNLTRVFWLIAGIGTLGFLASLAANLLANVERKRRELSILRLIGFSTGSLMLFPVMQATLIALLGTTAAMLVYLPVTTTLNDWFILSLQPGEAICRLLPVHLGLALAITLFGAIAAASWAGWRAARIEPAESIRDV</sequence>
<protein>
    <submittedName>
        <fullName evidence="9">Lipoprotein ABC transporter permease</fullName>
    </submittedName>
</protein>
<evidence type="ECO:0000313" key="9">
    <source>
        <dbReference type="EMBL" id="PQJ95420.1"/>
    </source>
</evidence>
<dbReference type="GO" id="GO:0098797">
    <property type="term" value="C:plasma membrane protein complex"/>
    <property type="evidence" value="ECO:0007669"/>
    <property type="project" value="TreeGrafter"/>
</dbReference>
<accession>A0A2S7XNW3</accession>
<dbReference type="Pfam" id="PF02687">
    <property type="entry name" value="FtsX"/>
    <property type="match status" value="1"/>
</dbReference>
<evidence type="ECO:0000256" key="2">
    <source>
        <dbReference type="ARBA" id="ARBA00005236"/>
    </source>
</evidence>
<proteinExistence type="inferred from homology"/>
<feature type="transmembrane region" description="Helical" evidence="7">
    <location>
        <begin position="275"/>
        <end position="297"/>
    </location>
</feature>
<comment type="caution">
    <text evidence="9">The sequence shown here is derived from an EMBL/GenBank/DDBJ whole genome shotgun (WGS) entry which is preliminary data.</text>
</comment>
<dbReference type="AlphaFoldDB" id="A0A2S7XNW3"/>
<dbReference type="InterPro" id="IPR003838">
    <property type="entry name" value="ABC3_permease_C"/>
</dbReference>
<evidence type="ECO:0000256" key="7">
    <source>
        <dbReference type="SAM" id="Phobius"/>
    </source>
</evidence>
<dbReference type="Proteomes" id="UP000239936">
    <property type="component" value="Unassembled WGS sequence"/>
</dbReference>
<evidence type="ECO:0000256" key="1">
    <source>
        <dbReference type="ARBA" id="ARBA00004651"/>
    </source>
</evidence>
<evidence type="ECO:0000256" key="4">
    <source>
        <dbReference type="ARBA" id="ARBA00022692"/>
    </source>
</evidence>
<feature type="transmembrane region" description="Helical" evidence="7">
    <location>
        <begin position="365"/>
        <end position="391"/>
    </location>
</feature>
<evidence type="ECO:0000259" key="8">
    <source>
        <dbReference type="Pfam" id="PF02687"/>
    </source>
</evidence>
<dbReference type="PANTHER" id="PTHR30489">
    <property type="entry name" value="LIPOPROTEIN-RELEASING SYSTEM TRANSMEMBRANE PROTEIN LOLE"/>
    <property type="match status" value="1"/>
</dbReference>
<evidence type="ECO:0000256" key="6">
    <source>
        <dbReference type="ARBA" id="ARBA00023136"/>
    </source>
</evidence>
<feature type="domain" description="ABC3 transporter permease C-terminal" evidence="8">
    <location>
        <begin position="278"/>
        <end position="395"/>
    </location>
</feature>
<dbReference type="RefSeq" id="WP_105074449.1">
    <property type="nucleotide sequence ID" value="NZ_PPGH01000037.1"/>
</dbReference>
<dbReference type="EMBL" id="PPGH01000037">
    <property type="protein sequence ID" value="PQJ95420.1"/>
    <property type="molecule type" value="Genomic_DNA"/>
</dbReference>
<gene>
    <name evidence="9" type="ORF">CXB77_14515</name>
</gene>
<dbReference type="OrthoDB" id="5410375at2"/>
<evidence type="ECO:0000256" key="5">
    <source>
        <dbReference type="ARBA" id="ARBA00022989"/>
    </source>
</evidence>
<name>A0A2S7XNW3_9GAMM</name>
<dbReference type="PANTHER" id="PTHR30489:SF0">
    <property type="entry name" value="LIPOPROTEIN-RELEASING SYSTEM TRANSMEMBRANE PROTEIN LOLE"/>
    <property type="match status" value="1"/>
</dbReference>
<feature type="transmembrane region" description="Helical" evidence="7">
    <location>
        <begin position="318"/>
        <end position="345"/>
    </location>
</feature>
<dbReference type="InterPro" id="IPR051447">
    <property type="entry name" value="Lipoprotein-release_system"/>
</dbReference>
<keyword evidence="9" id="KW-0449">Lipoprotein</keyword>
<keyword evidence="4 7" id="KW-0812">Transmembrane</keyword>
<feature type="transmembrane region" description="Helical" evidence="7">
    <location>
        <begin position="21"/>
        <end position="42"/>
    </location>
</feature>
<evidence type="ECO:0000256" key="3">
    <source>
        <dbReference type="ARBA" id="ARBA00022475"/>
    </source>
</evidence>